<dbReference type="PANTHER" id="PTHR16943">
    <property type="entry name" value="2-METHYLCITRATE DEHYDRATASE-RELATED"/>
    <property type="match status" value="1"/>
</dbReference>
<dbReference type="Gene3D" id="1.10.4100.10">
    <property type="entry name" value="2-methylcitrate dehydratase PrpD"/>
    <property type="match status" value="1"/>
</dbReference>
<feature type="domain" description="MmgE/PrpD C-terminal" evidence="3">
    <location>
        <begin position="268"/>
        <end position="424"/>
    </location>
</feature>
<dbReference type="EMBL" id="SMAI01000007">
    <property type="protein sequence ID" value="TCT04366.1"/>
    <property type="molecule type" value="Genomic_DNA"/>
</dbReference>
<dbReference type="Proteomes" id="UP000294664">
    <property type="component" value="Unassembled WGS sequence"/>
</dbReference>
<keyword evidence="5" id="KW-1185">Reference proteome</keyword>
<dbReference type="GO" id="GO:0016829">
    <property type="term" value="F:lyase activity"/>
    <property type="evidence" value="ECO:0007669"/>
    <property type="project" value="InterPro"/>
</dbReference>
<organism evidence="4 5">
    <name type="scientific">Aquabacter spiritensis</name>
    <dbReference type="NCBI Taxonomy" id="933073"/>
    <lineage>
        <taxon>Bacteria</taxon>
        <taxon>Pseudomonadati</taxon>
        <taxon>Pseudomonadota</taxon>
        <taxon>Alphaproteobacteria</taxon>
        <taxon>Hyphomicrobiales</taxon>
        <taxon>Xanthobacteraceae</taxon>
        <taxon>Aquabacter</taxon>
    </lineage>
</organism>
<proteinExistence type="inferred from homology"/>
<evidence type="ECO:0000259" key="2">
    <source>
        <dbReference type="Pfam" id="PF03972"/>
    </source>
</evidence>
<evidence type="ECO:0000313" key="4">
    <source>
        <dbReference type="EMBL" id="TCT04366.1"/>
    </source>
</evidence>
<dbReference type="AlphaFoldDB" id="A0A4R3LW69"/>
<dbReference type="Pfam" id="PF03972">
    <property type="entry name" value="MmgE_PrpD_N"/>
    <property type="match status" value="1"/>
</dbReference>
<comment type="similarity">
    <text evidence="1">Belongs to the PrpD family.</text>
</comment>
<dbReference type="Pfam" id="PF19305">
    <property type="entry name" value="MmgE_PrpD_C"/>
    <property type="match status" value="1"/>
</dbReference>
<dbReference type="PANTHER" id="PTHR16943:SF8">
    <property type="entry name" value="2-METHYLCITRATE DEHYDRATASE"/>
    <property type="match status" value="1"/>
</dbReference>
<sequence>MKADVVSNSRTIAQFVAETRTRRPPEAVLDAARMCLVDWVAVATGAQGEPVGRVVRDVASRWNAQGRSTLLLGGASGAVGAALCNGTLAHCLDFDDTYVKANTHTSAPLWAATLAMGEDVGASEREMLCAFLTGFEVSARIGYGLGEAVTARGFHATGVFGRLAAAAACAALMKLETRTAQHALGVAATQASGLVGSFGTMSKPFHAGKAAMDGVLSAQLAAAGFEAATHLFDPGGGFDTAIIQDKAVSITPADFSSWEILGNSFKPYAACHLTHPAIDAARELGLTAADMARAKAIRIDVGALAHQVTGEKSGAPPGPMEAKFDLKYCVALALTGRPISAADFVDPLPEDPRIPDLVDKMTAASHPACGYASAAIEVVFDGAPARRIHIPEAKGHPGNPMTWDDMRAKFEGLVEPVAGASTQAIFDSLRDFGGESGSGLKTIRMLSAALND</sequence>
<dbReference type="InterPro" id="IPR042188">
    <property type="entry name" value="MmgE/PrpD_sf_2"/>
</dbReference>
<dbReference type="InterPro" id="IPR036148">
    <property type="entry name" value="MmgE/PrpD_sf"/>
</dbReference>
<reference evidence="4 5" key="1">
    <citation type="submission" date="2019-03" db="EMBL/GenBank/DDBJ databases">
        <title>Genomic Encyclopedia of Type Strains, Phase IV (KMG-IV): sequencing the most valuable type-strain genomes for metagenomic binning, comparative biology and taxonomic classification.</title>
        <authorList>
            <person name="Goeker M."/>
        </authorList>
    </citation>
    <scope>NUCLEOTIDE SEQUENCE [LARGE SCALE GENOMIC DNA]</scope>
    <source>
        <strain evidence="4 5">DSM 9035</strain>
    </source>
</reference>
<feature type="domain" description="MmgE/PrpD N-terminal" evidence="2">
    <location>
        <begin position="11"/>
        <end position="248"/>
    </location>
</feature>
<protein>
    <submittedName>
        <fullName evidence="4">2-methylcitrate dehydratase PrpD</fullName>
    </submittedName>
</protein>
<dbReference type="RefSeq" id="WP_165933748.1">
    <property type="nucleotide sequence ID" value="NZ_SMAI01000007.1"/>
</dbReference>
<dbReference type="InterPro" id="IPR005656">
    <property type="entry name" value="MmgE_PrpD"/>
</dbReference>
<evidence type="ECO:0000256" key="1">
    <source>
        <dbReference type="ARBA" id="ARBA00006174"/>
    </source>
</evidence>
<evidence type="ECO:0000259" key="3">
    <source>
        <dbReference type="Pfam" id="PF19305"/>
    </source>
</evidence>
<dbReference type="InterPro" id="IPR042183">
    <property type="entry name" value="MmgE/PrpD_sf_1"/>
</dbReference>
<dbReference type="InterPro" id="IPR045337">
    <property type="entry name" value="MmgE_PrpD_C"/>
</dbReference>
<comment type="caution">
    <text evidence="4">The sequence shown here is derived from an EMBL/GenBank/DDBJ whole genome shotgun (WGS) entry which is preliminary data.</text>
</comment>
<dbReference type="InterPro" id="IPR045336">
    <property type="entry name" value="MmgE_PrpD_N"/>
</dbReference>
<name>A0A4R3LW69_9HYPH</name>
<accession>A0A4R3LW69</accession>
<dbReference type="Gene3D" id="3.30.1330.120">
    <property type="entry name" value="2-methylcitrate dehydratase PrpD"/>
    <property type="match status" value="1"/>
</dbReference>
<gene>
    <name evidence="4" type="ORF">EDC64_107183</name>
</gene>
<dbReference type="SUPFAM" id="SSF103378">
    <property type="entry name" value="2-methylcitrate dehydratase PrpD"/>
    <property type="match status" value="1"/>
</dbReference>
<evidence type="ECO:0000313" key="5">
    <source>
        <dbReference type="Proteomes" id="UP000294664"/>
    </source>
</evidence>